<dbReference type="GO" id="GO:0009055">
    <property type="term" value="F:electron transfer activity"/>
    <property type="evidence" value="ECO:0007669"/>
    <property type="project" value="InterPro"/>
</dbReference>
<dbReference type="GO" id="GO:0046872">
    <property type="term" value="F:metal ion binding"/>
    <property type="evidence" value="ECO:0007669"/>
    <property type="project" value="UniProtKB-KW"/>
</dbReference>
<dbReference type="InterPro" id="IPR009056">
    <property type="entry name" value="Cyt_c-like_dom"/>
</dbReference>
<dbReference type="InterPro" id="IPR016024">
    <property type="entry name" value="ARM-type_fold"/>
</dbReference>
<organism evidence="7 8">
    <name type="scientific">Haloferula luteola</name>
    <dbReference type="NCBI Taxonomy" id="595692"/>
    <lineage>
        <taxon>Bacteria</taxon>
        <taxon>Pseudomonadati</taxon>
        <taxon>Verrucomicrobiota</taxon>
        <taxon>Verrucomicrobiia</taxon>
        <taxon>Verrucomicrobiales</taxon>
        <taxon>Verrucomicrobiaceae</taxon>
        <taxon>Haloferula</taxon>
    </lineage>
</organism>
<dbReference type="AlphaFoldDB" id="A0A840VGG5"/>
<dbReference type="Proteomes" id="UP000557717">
    <property type="component" value="Unassembled WGS sequence"/>
</dbReference>
<evidence type="ECO:0000256" key="3">
    <source>
        <dbReference type="ARBA" id="ARBA00023004"/>
    </source>
</evidence>
<keyword evidence="8" id="KW-1185">Reference proteome</keyword>
<dbReference type="SUPFAM" id="SSF46626">
    <property type="entry name" value="Cytochrome c"/>
    <property type="match status" value="1"/>
</dbReference>
<dbReference type="Pfam" id="PF23500">
    <property type="entry name" value="DUF7133"/>
    <property type="match status" value="1"/>
</dbReference>
<proteinExistence type="predicted"/>
<dbReference type="InterPro" id="IPR011042">
    <property type="entry name" value="6-blade_b-propeller_TolB-like"/>
</dbReference>
<evidence type="ECO:0000259" key="6">
    <source>
        <dbReference type="PROSITE" id="PS51007"/>
    </source>
</evidence>
<dbReference type="EMBL" id="JACHFD010000009">
    <property type="protein sequence ID" value="MBB5351881.1"/>
    <property type="molecule type" value="Genomic_DNA"/>
</dbReference>
<feature type="signal peptide" evidence="5">
    <location>
        <begin position="1"/>
        <end position="19"/>
    </location>
</feature>
<evidence type="ECO:0000313" key="8">
    <source>
        <dbReference type="Proteomes" id="UP000557717"/>
    </source>
</evidence>
<accession>A0A840VGG5</accession>
<keyword evidence="5" id="KW-0732">Signal</keyword>
<evidence type="ECO:0000256" key="4">
    <source>
        <dbReference type="PROSITE-ProRule" id="PRU00433"/>
    </source>
</evidence>
<dbReference type="InterPro" id="IPR036909">
    <property type="entry name" value="Cyt_c-like_dom_sf"/>
</dbReference>
<feature type="domain" description="Cytochrome c" evidence="6">
    <location>
        <begin position="911"/>
        <end position="1000"/>
    </location>
</feature>
<dbReference type="GO" id="GO:0020037">
    <property type="term" value="F:heme binding"/>
    <property type="evidence" value="ECO:0007669"/>
    <property type="project" value="InterPro"/>
</dbReference>
<dbReference type="Gene3D" id="1.25.10.10">
    <property type="entry name" value="Leucine-rich Repeat Variant"/>
    <property type="match status" value="1"/>
</dbReference>
<dbReference type="Pfam" id="PF00034">
    <property type="entry name" value="Cytochrom_C"/>
    <property type="match status" value="1"/>
</dbReference>
<dbReference type="SUPFAM" id="SSF52317">
    <property type="entry name" value="Class I glutamine amidotransferase-like"/>
    <property type="match status" value="1"/>
</dbReference>
<dbReference type="InterPro" id="IPR055557">
    <property type="entry name" value="DUF7133"/>
</dbReference>
<feature type="chain" id="PRO_5032716392" evidence="5">
    <location>
        <begin position="20"/>
        <end position="1039"/>
    </location>
</feature>
<comment type="caution">
    <text evidence="7">The sequence shown here is derived from an EMBL/GenBank/DDBJ whole genome shotgun (WGS) entry which is preliminary data.</text>
</comment>
<evidence type="ECO:0000313" key="7">
    <source>
        <dbReference type="EMBL" id="MBB5351881.1"/>
    </source>
</evidence>
<dbReference type="InterPro" id="IPR011989">
    <property type="entry name" value="ARM-like"/>
</dbReference>
<evidence type="ECO:0000256" key="1">
    <source>
        <dbReference type="ARBA" id="ARBA00022617"/>
    </source>
</evidence>
<reference evidence="7 8" key="1">
    <citation type="submission" date="2020-08" db="EMBL/GenBank/DDBJ databases">
        <title>Genomic Encyclopedia of Type Strains, Phase IV (KMG-IV): sequencing the most valuable type-strain genomes for metagenomic binning, comparative biology and taxonomic classification.</title>
        <authorList>
            <person name="Goeker M."/>
        </authorList>
    </citation>
    <scope>NUCLEOTIDE SEQUENCE [LARGE SCALE GENOMIC DNA]</scope>
    <source>
        <strain evidence="7 8">YC6886</strain>
    </source>
</reference>
<evidence type="ECO:0000256" key="5">
    <source>
        <dbReference type="SAM" id="SignalP"/>
    </source>
</evidence>
<dbReference type="SUPFAM" id="SSF63829">
    <property type="entry name" value="Calcium-dependent phosphotriesterase"/>
    <property type="match status" value="1"/>
</dbReference>
<keyword evidence="2 4" id="KW-0479">Metal-binding</keyword>
<dbReference type="Gene3D" id="2.120.10.30">
    <property type="entry name" value="TolB, C-terminal domain"/>
    <property type="match status" value="1"/>
</dbReference>
<protein>
    <submittedName>
        <fullName evidence="7">Putative membrane-bound dehydrogenase-like protein</fullName>
    </submittedName>
</protein>
<dbReference type="Pfam" id="PF06283">
    <property type="entry name" value="ThuA"/>
    <property type="match status" value="1"/>
</dbReference>
<sequence length="1039" mass="114991">MIRLLLLIPLLVSSLSAQVAQPRRLEVLFLGDDRGHNPLERYRFLKQALGPQGYNLTYTEDLGDMQREVLDGYDALVVYANHEQDVVPTAILGWVKDGGGLVALHSACGCFHPSPEWFSLVGGKFKSHEGHIFSPENIDKRHPITKDLPVLEAWDETYVHEDLSEDRHLLQVRPPINQGETKPEPWTWLRTEGKGRVFYTASGHDLRVWKEPAYQELVARAIRWAVGTQKAAMFAKYEKPELKLDEPRVRDRAHPEIPMMELQEPLTPYGSARHAQVPVGTKLELFASEPMIVNPIALDWDARGRCWVVEALGYPNDVPLDEGKGEDRIKILEDTNGDGKADKMTVFADHLRHCTGLTFHLDGVIATDGPDLVFLRDTNGDDKSDKKVVLGSGFNMGDTHASVSNLIYGMDNWAYATVGYSGVDMQVAGKPKKFGQGVFRFRPDLSDLDYLQATTNNTWGIGLQEDGSVFGSTANNNPSWMVSIPQRVYRESGMEQPRTPQLDDRPFMYPNTSDITQVDQIERYTAAAGHFFYNDTLLGNHIIPKDSAFICEPTGHLVSMGKVTDQGSIKTTNLRGQNLYASADAWSSPVYARTGPDGAVWIADWYNPIIQHNVVFRFWNPARGYDQPHSPFHTGHQNPGKGNAYVTPLRDREHGRIWRVVPQDRPVRKVPTMSTSDPLELARQLNSPSQFLRLQAQRLLIERGKEDAVPTLLSFLQMSASPEGVEAPLGAYHAVRVLANLPGEAAKNAVRDALKHADPGVRLQAAESVDLGDAESLAALAEVVMKAESPRDRLRIFTVVADAAENETLAQGLWQAVKAGQFADDYERDAASLAMLRQGGELIKAAAPELATSAGWAKDKVAWVAQRMAGHEVDPSVIAALDAVAEPDRSNLIRALGEKPTEKPKEAPLPPHLVKGKELYQKLCIECHQSDGKGVAKTFPPLFESEWVRGDMDTVARIMLGGLMGPVTVKGEDYVSAMPGHSHSTDDELAAIASYIRKAFGGLDEAPVKAEKFAELRPEVDARKFVPWTVDELKKASGK</sequence>
<dbReference type="Gene3D" id="3.40.50.880">
    <property type="match status" value="1"/>
</dbReference>
<dbReference type="RefSeq" id="WP_184018443.1">
    <property type="nucleotide sequence ID" value="NZ_JACHFD010000009.1"/>
</dbReference>
<dbReference type="InterPro" id="IPR029010">
    <property type="entry name" value="ThuA-like"/>
</dbReference>
<keyword evidence="1 4" id="KW-0349">Heme</keyword>
<keyword evidence="3 4" id="KW-0408">Iron</keyword>
<dbReference type="SUPFAM" id="SSF48371">
    <property type="entry name" value="ARM repeat"/>
    <property type="match status" value="1"/>
</dbReference>
<dbReference type="PROSITE" id="PS51007">
    <property type="entry name" value="CYTC"/>
    <property type="match status" value="1"/>
</dbReference>
<gene>
    <name evidence="7" type="ORF">HNR46_002120</name>
</gene>
<evidence type="ECO:0000256" key="2">
    <source>
        <dbReference type="ARBA" id="ARBA00022723"/>
    </source>
</evidence>
<dbReference type="PANTHER" id="PTHR33546:SF1">
    <property type="entry name" value="LARGE, MULTIFUNCTIONAL SECRETED PROTEIN"/>
    <property type="match status" value="1"/>
</dbReference>
<dbReference type="InterPro" id="IPR029062">
    <property type="entry name" value="Class_I_gatase-like"/>
</dbReference>
<dbReference type="PANTHER" id="PTHR33546">
    <property type="entry name" value="LARGE, MULTIFUNCTIONAL SECRETED PROTEIN-RELATED"/>
    <property type="match status" value="1"/>
</dbReference>
<name>A0A840VGG5_9BACT</name>
<dbReference type="NCBIfam" id="TIGR02604">
    <property type="entry name" value="Piru_Ver_Nterm"/>
    <property type="match status" value="1"/>
</dbReference>
<dbReference type="InterPro" id="IPR013428">
    <property type="entry name" value="Membrane-bound_put_N"/>
</dbReference>
<dbReference type="Gene3D" id="1.10.760.10">
    <property type="entry name" value="Cytochrome c-like domain"/>
    <property type="match status" value="1"/>
</dbReference>